<sequence length="131" mass="14297">MPNRLIQSHLDTIDAHLDQVSRCLLDPDSGDLVHASANLQAAVIELSRLPQISALNQELPSPLKLRVRQTMASFDACREALMRRSFLAEISLGTLIPATRNPTYAPAAGRFSRQPYGSAGRQSGEFQVISA</sequence>
<dbReference type="EMBL" id="MTJN01000002">
    <property type="protein sequence ID" value="OOV08767.1"/>
    <property type="molecule type" value="Genomic_DNA"/>
</dbReference>
<dbReference type="AlphaFoldDB" id="A0A1T1AXI7"/>
<proteinExistence type="predicted"/>
<organism evidence="1 2">
    <name type="scientific">Rhodoferax fermentans</name>
    <dbReference type="NCBI Taxonomy" id="28066"/>
    <lineage>
        <taxon>Bacteria</taxon>
        <taxon>Pseudomonadati</taxon>
        <taxon>Pseudomonadota</taxon>
        <taxon>Betaproteobacteria</taxon>
        <taxon>Burkholderiales</taxon>
        <taxon>Comamonadaceae</taxon>
        <taxon>Rhodoferax</taxon>
    </lineage>
</organism>
<gene>
    <name evidence="1" type="ORF">RF819_20640</name>
</gene>
<dbReference type="Proteomes" id="UP000190750">
    <property type="component" value="Unassembled WGS sequence"/>
</dbReference>
<name>A0A1T1AXI7_RHOFE</name>
<comment type="caution">
    <text evidence="1">The sequence shown here is derived from an EMBL/GenBank/DDBJ whole genome shotgun (WGS) entry which is preliminary data.</text>
</comment>
<dbReference type="RefSeq" id="WP_078366658.1">
    <property type="nucleotide sequence ID" value="NZ_MTJN01000002.1"/>
</dbReference>
<evidence type="ECO:0008006" key="3">
    <source>
        <dbReference type="Google" id="ProtNLM"/>
    </source>
</evidence>
<protein>
    <recommendedName>
        <fullName evidence="3">Flagellar protein FlgN</fullName>
    </recommendedName>
</protein>
<dbReference type="OrthoDB" id="9945287at2"/>
<evidence type="ECO:0000313" key="1">
    <source>
        <dbReference type="EMBL" id="OOV08767.1"/>
    </source>
</evidence>
<dbReference type="STRING" id="28066.RF819_20640"/>
<reference evidence="1 2" key="1">
    <citation type="submission" date="2017-01" db="EMBL/GenBank/DDBJ databases">
        <title>Genome sequencing of Rhodoferax fermentans JCM 7819.</title>
        <authorList>
            <person name="Kim Y.J."/>
            <person name="Farh M.E.-A."/>
            <person name="Yang D.-C."/>
        </authorList>
    </citation>
    <scope>NUCLEOTIDE SEQUENCE [LARGE SCALE GENOMIC DNA]</scope>
    <source>
        <strain evidence="1 2">JCM 7819</strain>
    </source>
</reference>
<keyword evidence="2" id="KW-1185">Reference proteome</keyword>
<evidence type="ECO:0000313" key="2">
    <source>
        <dbReference type="Proteomes" id="UP000190750"/>
    </source>
</evidence>
<accession>A0A1T1AXI7</accession>